<dbReference type="InterPro" id="IPR054211">
    <property type="entry name" value="DUF6918"/>
</dbReference>
<dbReference type="Pfam" id="PF21893">
    <property type="entry name" value="DUF6918"/>
    <property type="match status" value="1"/>
</dbReference>
<evidence type="ECO:0000313" key="2">
    <source>
        <dbReference type="EMBL" id="PZM89404.1"/>
    </source>
</evidence>
<organism evidence="2">
    <name type="scientific">Thermocrispum agreste</name>
    <dbReference type="NCBI Taxonomy" id="37925"/>
    <lineage>
        <taxon>Bacteria</taxon>
        <taxon>Bacillati</taxon>
        <taxon>Actinomycetota</taxon>
        <taxon>Actinomycetes</taxon>
        <taxon>Pseudonocardiales</taxon>
        <taxon>Pseudonocardiaceae</taxon>
        <taxon>Thermocrispum</taxon>
    </lineage>
</organism>
<proteinExistence type="predicted"/>
<gene>
    <name evidence="1" type="ORF">DIU77_013960</name>
    <name evidence="2" type="ORF">DIU77_19180</name>
</gene>
<dbReference type="AlphaFoldDB" id="A0A2W4IRM1"/>
<name>A0A2W4IRM1_9PSEU</name>
<reference evidence="1" key="2">
    <citation type="submission" date="2018-05" db="EMBL/GenBank/DDBJ databases">
        <authorList>
            <person name="Moura L."/>
            <person name="Setubal J.C."/>
        </authorList>
    </citation>
    <scope>NUCLEOTIDE SEQUENCE</scope>
    <source>
        <strain evidence="1">ZC4RG45</strain>
    </source>
</reference>
<dbReference type="EMBL" id="QGUI02000198">
    <property type="protein sequence ID" value="MFO7193342.1"/>
    <property type="molecule type" value="Genomic_DNA"/>
</dbReference>
<reference evidence="2" key="1">
    <citation type="submission" date="2018-05" db="EMBL/GenBank/DDBJ databases">
        <authorList>
            <person name="Lanie J.A."/>
            <person name="Ng W.-L."/>
            <person name="Kazmierczak K.M."/>
            <person name="Andrzejewski T.M."/>
            <person name="Davidsen T.M."/>
            <person name="Wayne K.J."/>
            <person name="Tettelin H."/>
            <person name="Glass J.I."/>
            <person name="Rusch D."/>
            <person name="Podicherti R."/>
            <person name="Tsui H.-C.T."/>
            <person name="Winkler M.E."/>
        </authorList>
    </citation>
    <scope>NUCLEOTIDE SEQUENCE</scope>
    <source>
        <strain evidence="2">ZC4RG45</strain>
    </source>
</reference>
<accession>A0A2W4IRM1</accession>
<protein>
    <submittedName>
        <fullName evidence="2">Uncharacterized protein</fullName>
    </submittedName>
</protein>
<comment type="caution">
    <text evidence="2">The sequence shown here is derived from an EMBL/GenBank/DDBJ whole genome shotgun (WGS) entry which is preliminary data.</text>
</comment>
<dbReference type="Proteomes" id="UP000249324">
    <property type="component" value="Unassembled WGS sequence"/>
</dbReference>
<reference evidence="1" key="4">
    <citation type="submission" date="2023-08" db="EMBL/GenBank/DDBJ databases">
        <authorList>
            <person name="Guima S.E.S."/>
            <person name="Martins L.F."/>
            <person name="Silva A.M."/>
            <person name="Setubal J.C."/>
        </authorList>
    </citation>
    <scope>NUCLEOTIDE SEQUENCE</scope>
    <source>
        <strain evidence="1">ZC4RG45</strain>
    </source>
</reference>
<evidence type="ECO:0000313" key="3">
    <source>
        <dbReference type="Proteomes" id="UP000249324"/>
    </source>
</evidence>
<dbReference type="STRING" id="1111738.GCA_000427905_03701"/>
<sequence length="143" mass="15576">MTTLKSALLDSSTRPSVVSDLNQLVDTEVDKKGIAIKSSYGLVKKIKPGIIEAAIDSLLDDFVERLEPFYAEYAQSGGGSFGEYLAGRADEVSDAMLSVTDARAEKSQRETIKKVYNKLRPQGKKNVEEALPALGTVIEKYTS</sequence>
<reference evidence="1 3" key="3">
    <citation type="journal article" date="2021" name="BMC Genomics">
        <title>Genome-resolved metagenome and metatranscriptome analyses of thermophilic composting reveal key bacterial players and their metabolic interactions.</title>
        <authorList>
            <person name="Braga L.P.P."/>
            <person name="Pereira R.V."/>
            <person name="Martins L.F."/>
            <person name="Moura L.M.S."/>
            <person name="Sanchez F.B."/>
            <person name="Patane J.S.L."/>
            <person name="da Silva A.M."/>
            <person name="Setubal J.C."/>
        </authorList>
    </citation>
    <scope>NUCLEOTIDE SEQUENCE [LARGE SCALE GENOMIC DNA]</scope>
    <source>
        <strain evidence="1">ZC4RG45</strain>
    </source>
</reference>
<dbReference type="EMBL" id="QGUI01000973">
    <property type="protein sequence ID" value="PZM89404.1"/>
    <property type="molecule type" value="Genomic_DNA"/>
</dbReference>
<evidence type="ECO:0000313" key="1">
    <source>
        <dbReference type="EMBL" id="MFO7193342.1"/>
    </source>
</evidence>